<dbReference type="RefSeq" id="WP_317935836.1">
    <property type="nucleotide sequence ID" value="NZ_JAUBDH010000005.1"/>
</dbReference>
<dbReference type="PROSITE" id="PS51257">
    <property type="entry name" value="PROKAR_LIPOPROTEIN"/>
    <property type="match status" value="1"/>
</dbReference>
<dbReference type="Gene3D" id="2.60.40.10">
    <property type="entry name" value="Immunoglobulins"/>
    <property type="match status" value="1"/>
</dbReference>
<dbReference type="Proteomes" id="UP001280629">
    <property type="component" value="Unassembled WGS sequence"/>
</dbReference>
<evidence type="ECO:0000259" key="3">
    <source>
        <dbReference type="Pfam" id="PF13115"/>
    </source>
</evidence>
<organism evidence="4 5">
    <name type="scientific">Sporosarcina aquimarina</name>
    <dbReference type="NCBI Taxonomy" id="114975"/>
    <lineage>
        <taxon>Bacteria</taxon>
        <taxon>Bacillati</taxon>
        <taxon>Bacillota</taxon>
        <taxon>Bacilli</taxon>
        <taxon>Bacillales</taxon>
        <taxon>Caryophanaceae</taxon>
        <taxon>Sporosarcina</taxon>
    </lineage>
</organism>
<feature type="region of interest" description="Disordered" evidence="1">
    <location>
        <begin position="138"/>
        <end position="158"/>
    </location>
</feature>
<proteinExistence type="predicted"/>
<evidence type="ECO:0000313" key="5">
    <source>
        <dbReference type="Proteomes" id="UP001280629"/>
    </source>
</evidence>
<evidence type="ECO:0000313" key="4">
    <source>
        <dbReference type="EMBL" id="MDW0110282.1"/>
    </source>
</evidence>
<keyword evidence="2" id="KW-0732">Signal</keyword>
<keyword evidence="5" id="KW-1185">Reference proteome</keyword>
<dbReference type="EMBL" id="JAUBDH010000005">
    <property type="protein sequence ID" value="MDW0110282.1"/>
    <property type="molecule type" value="Genomic_DNA"/>
</dbReference>
<feature type="signal peptide" evidence="2">
    <location>
        <begin position="1"/>
        <end position="22"/>
    </location>
</feature>
<dbReference type="InterPro" id="IPR032693">
    <property type="entry name" value="YtkA-like_dom"/>
</dbReference>
<feature type="chain" id="PRO_5045647088" evidence="2">
    <location>
        <begin position="23"/>
        <end position="258"/>
    </location>
</feature>
<dbReference type="InterPro" id="IPR013783">
    <property type="entry name" value="Ig-like_fold"/>
</dbReference>
<gene>
    <name evidence="4" type="ORF">QT716_09570</name>
</gene>
<evidence type="ECO:0000256" key="2">
    <source>
        <dbReference type="SAM" id="SignalP"/>
    </source>
</evidence>
<sequence>MKKRYLAASTALIALLATGCGQEDTDANSSAEEEMVVPISVDLTVPESGEAGEAVHLSAAVTQGDEKVADADDVEYEIWEEGKKEDSWMVKSEQNTDGLYEAEATFEHDGLFHVQVHVTARDMHTMPMKEITIGEGAAEETGEAGHESGHGDHHGEHATEGFSMHFMEPDAVKANEPAMMMVHLQQDDQPLEGARVRLEVVVNDKSDAAQWVKLSEEKPGEYTGELTVDAIGKATVTVHVEDDEGLHEHESHELTISE</sequence>
<accession>A0ABU4G1L3</accession>
<dbReference type="Pfam" id="PF13115">
    <property type="entry name" value="YtkA"/>
    <property type="match status" value="1"/>
</dbReference>
<reference evidence="4 5" key="1">
    <citation type="submission" date="2023-06" db="EMBL/GenBank/DDBJ databases">
        <title>Sporosarcina sp. nov., isolated from Korean traditional fermented seafood 'Jeotgal'.</title>
        <authorList>
            <person name="Yang A.-I."/>
            <person name="Shin N.-R."/>
        </authorList>
    </citation>
    <scope>NUCLEOTIDE SEQUENCE [LARGE SCALE GENOMIC DNA]</scope>
    <source>
        <strain evidence="4 5">KCTC3840</strain>
    </source>
</reference>
<protein>
    <submittedName>
        <fullName evidence="4">FixH family protein</fullName>
    </submittedName>
</protein>
<name>A0ABU4G1L3_9BACL</name>
<feature type="domain" description="YtkA-like" evidence="3">
    <location>
        <begin position="38"/>
        <end position="117"/>
    </location>
</feature>
<comment type="caution">
    <text evidence="4">The sequence shown here is derived from an EMBL/GenBank/DDBJ whole genome shotgun (WGS) entry which is preliminary data.</text>
</comment>
<evidence type="ECO:0000256" key="1">
    <source>
        <dbReference type="SAM" id="MobiDB-lite"/>
    </source>
</evidence>
<feature type="compositionally biased region" description="Basic and acidic residues" evidence="1">
    <location>
        <begin position="143"/>
        <end position="158"/>
    </location>
</feature>